<accession>A0A2U8HF37</accession>
<dbReference type="InterPro" id="IPR011969">
    <property type="entry name" value="Clan_AA_Asp_peptidase_C"/>
</dbReference>
<keyword evidence="2" id="KW-0645">Protease</keyword>
<dbReference type="KEGG" id="ypac:CEW88_06365"/>
<dbReference type="NCBIfam" id="TIGR02281">
    <property type="entry name" value="clan_AA_DTGA"/>
    <property type="match status" value="1"/>
</dbReference>
<dbReference type="SUPFAM" id="SSF50630">
    <property type="entry name" value="Acid proteases"/>
    <property type="match status" value="1"/>
</dbReference>
<dbReference type="InterPro" id="IPR021109">
    <property type="entry name" value="Peptidase_aspartic_dom_sf"/>
</dbReference>
<dbReference type="CDD" id="cd05483">
    <property type="entry name" value="retropepsin_like_bacteria"/>
    <property type="match status" value="1"/>
</dbReference>
<gene>
    <name evidence="2" type="ORF">CEW88_06365</name>
</gene>
<keyword evidence="1" id="KW-1133">Transmembrane helix</keyword>
<dbReference type="Gene3D" id="2.40.70.10">
    <property type="entry name" value="Acid Proteases"/>
    <property type="match status" value="1"/>
</dbReference>
<feature type="transmembrane region" description="Helical" evidence="1">
    <location>
        <begin position="14"/>
        <end position="31"/>
    </location>
</feature>
<dbReference type="EMBL" id="CP022189">
    <property type="protein sequence ID" value="AWI83325.1"/>
    <property type="molecule type" value="Genomic_DNA"/>
</dbReference>
<dbReference type="AlphaFoldDB" id="A0A2U8HF37"/>
<dbReference type="Pfam" id="PF13975">
    <property type="entry name" value="gag-asp_proteas"/>
    <property type="match status" value="1"/>
</dbReference>
<keyword evidence="1" id="KW-0812">Transmembrane</keyword>
<evidence type="ECO:0000256" key="1">
    <source>
        <dbReference type="SAM" id="Phobius"/>
    </source>
</evidence>
<organism evidence="2 3">
    <name type="scientific">Alloyangia pacifica</name>
    <dbReference type="NCBI Taxonomy" id="311180"/>
    <lineage>
        <taxon>Bacteria</taxon>
        <taxon>Pseudomonadati</taxon>
        <taxon>Pseudomonadota</taxon>
        <taxon>Alphaproteobacteria</taxon>
        <taxon>Rhodobacterales</taxon>
        <taxon>Roseobacteraceae</taxon>
        <taxon>Alloyangia</taxon>
    </lineage>
</organism>
<keyword evidence="2" id="KW-0378">Hydrolase</keyword>
<sequence>MGGAHLSEFEIGRLGYLGLLLAALVLWMFIQQRGRLMQKLQQLAAWGLIFLGVIAAFGLWDDIRHTVSPQQSVFAEAGRIELPRASDGHYYLTLQINDTPVRFVVDTGATGVVLNRQDAARIGIATADLAFHSSARTANGAVETAPVRLGTVTLGSFEDRNLPAFVNGGEMDNSLLGMSYLQRFDRLEIAGGKMVLERR</sequence>
<dbReference type="GO" id="GO:0008233">
    <property type="term" value="F:peptidase activity"/>
    <property type="evidence" value="ECO:0007669"/>
    <property type="project" value="UniProtKB-KW"/>
</dbReference>
<feature type="transmembrane region" description="Helical" evidence="1">
    <location>
        <begin position="43"/>
        <end position="60"/>
    </location>
</feature>
<evidence type="ECO:0000313" key="3">
    <source>
        <dbReference type="Proteomes" id="UP000244915"/>
    </source>
</evidence>
<evidence type="ECO:0000313" key="2">
    <source>
        <dbReference type="EMBL" id="AWI83325.1"/>
    </source>
</evidence>
<dbReference type="GO" id="GO:0006508">
    <property type="term" value="P:proteolysis"/>
    <property type="evidence" value="ECO:0007669"/>
    <property type="project" value="UniProtKB-KW"/>
</dbReference>
<dbReference type="InterPro" id="IPR034122">
    <property type="entry name" value="Retropepsin-like_bacterial"/>
</dbReference>
<protein>
    <submittedName>
        <fullName evidence="2">TIGR02281 family clan AA aspartic protease</fullName>
    </submittedName>
</protein>
<dbReference type="OrthoDB" id="7595324at2"/>
<proteinExistence type="predicted"/>
<reference evidence="2 3" key="1">
    <citation type="submission" date="2017-06" db="EMBL/GenBank/DDBJ databases">
        <title>Yangia sp. YSBP01 complete genome sequence.</title>
        <authorList>
            <person name="Woo J.-H."/>
            <person name="Kim H.-S."/>
        </authorList>
    </citation>
    <scope>NUCLEOTIDE SEQUENCE [LARGE SCALE GENOMIC DNA]</scope>
    <source>
        <strain evidence="2 3">YSBP01</strain>
    </source>
</reference>
<name>A0A2U8HF37_9RHOB</name>
<keyword evidence="1" id="KW-0472">Membrane</keyword>
<dbReference type="Proteomes" id="UP000244915">
    <property type="component" value="Chromosome 1"/>
</dbReference>